<feature type="signal peptide" evidence="10">
    <location>
        <begin position="1"/>
        <end position="18"/>
    </location>
</feature>
<evidence type="ECO:0000256" key="7">
    <source>
        <dbReference type="ARBA" id="ARBA00022927"/>
    </source>
</evidence>
<evidence type="ECO:0000313" key="12">
    <source>
        <dbReference type="EMBL" id="SFT91824.1"/>
    </source>
</evidence>
<evidence type="ECO:0000256" key="10">
    <source>
        <dbReference type="SAM" id="SignalP"/>
    </source>
</evidence>
<keyword evidence="6" id="KW-0812">Transmembrane</keyword>
<dbReference type="Proteomes" id="UP000236454">
    <property type="component" value="Unassembled WGS sequence"/>
</dbReference>
<comment type="subcellular location">
    <subcellularLocation>
        <location evidence="1">Cell inner membrane</location>
        <topology evidence="1">Single-pass membrane protein</topology>
        <orientation evidence="1">Periplasmic side</orientation>
    </subcellularLocation>
</comment>
<proteinExistence type="inferred from homology"/>
<dbReference type="InterPro" id="IPR006260">
    <property type="entry name" value="TonB/TolA_C"/>
</dbReference>
<dbReference type="GO" id="GO:0015891">
    <property type="term" value="P:siderophore transport"/>
    <property type="evidence" value="ECO:0007669"/>
    <property type="project" value="InterPro"/>
</dbReference>
<evidence type="ECO:0000256" key="6">
    <source>
        <dbReference type="ARBA" id="ARBA00022692"/>
    </source>
</evidence>
<dbReference type="InterPro" id="IPR051045">
    <property type="entry name" value="TonB-dependent_transducer"/>
</dbReference>
<evidence type="ECO:0000256" key="3">
    <source>
        <dbReference type="ARBA" id="ARBA00022448"/>
    </source>
</evidence>
<sequence length="137" mass="15630">MKYLCILLAFITLNYVNAQSNDSITSFPDVEAQFPGGPEGMKTYLMENTEYPKLAQQLGEEGKVYVKFVVERDGSLSNFEIIRSSGSKTLDAEALRVVKNMPDWTPAEKDGEKVRSVCRFPINFTLGKEKKKKRRRR</sequence>
<dbReference type="PANTHER" id="PTHR33446">
    <property type="entry name" value="PROTEIN TONB-RELATED"/>
    <property type="match status" value="1"/>
</dbReference>
<evidence type="ECO:0000256" key="1">
    <source>
        <dbReference type="ARBA" id="ARBA00004383"/>
    </source>
</evidence>
<evidence type="ECO:0000313" key="13">
    <source>
        <dbReference type="Proteomes" id="UP000236454"/>
    </source>
</evidence>
<dbReference type="Pfam" id="PF03544">
    <property type="entry name" value="TonB_C"/>
    <property type="match status" value="1"/>
</dbReference>
<evidence type="ECO:0000256" key="2">
    <source>
        <dbReference type="ARBA" id="ARBA00006555"/>
    </source>
</evidence>
<dbReference type="NCBIfam" id="TIGR01352">
    <property type="entry name" value="tonB_Cterm"/>
    <property type="match status" value="1"/>
</dbReference>
<evidence type="ECO:0000256" key="8">
    <source>
        <dbReference type="ARBA" id="ARBA00022989"/>
    </source>
</evidence>
<keyword evidence="3" id="KW-0813">Transport</keyword>
<evidence type="ECO:0000259" key="11">
    <source>
        <dbReference type="PROSITE" id="PS52015"/>
    </source>
</evidence>
<dbReference type="PRINTS" id="PR01374">
    <property type="entry name" value="TONBPROTEIN"/>
</dbReference>
<dbReference type="GO" id="GO:0031992">
    <property type="term" value="F:energy transducer activity"/>
    <property type="evidence" value="ECO:0007669"/>
    <property type="project" value="InterPro"/>
</dbReference>
<keyword evidence="8" id="KW-1133">Transmembrane helix</keyword>
<dbReference type="PANTHER" id="PTHR33446:SF2">
    <property type="entry name" value="PROTEIN TONB"/>
    <property type="match status" value="1"/>
</dbReference>
<dbReference type="InterPro" id="IPR003538">
    <property type="entry name" value="TonB"/>
</dbReference>
<keyword evidence="13" id="KW-1185">Reference proteome</keyword>
<dbReference type="GO" id="GO:0030288">
    <property type="term" value="C:outer membrane-bounded periplasmic space"/>
    <property type="evidence" value="ECO:0007669"/>
    <property type="project" value="InterPro"/>
</dbReference>
<dbReference type="Gene3D" id="3.30.1150.10">
    <property type="match status" value="1"/>
</dbReference>
<keyword evidence="10" id="KW-0732">Signal</keyword>
<organism evidence="12 13">
    <name type="scientific">Lishizhenia tianjinensis</name>
    <dbReference type="NCBI Taxonomy" id="477690"/>
    <lineage>
        <taxon>Bacteria</taxon>
        <taxon>Pseudomonadati</taxon>
        <taxon>Bacteroidota</taxon>
        <taxon>Flavobacteriia</taxon>
        <taxon>Flavobacteriales</taxon>
        <taxon>Crocinitomicaceae</taxon>
        <taxon>Lishizhenia</taxon>
    </lineage>
</organism>
<dbReference type="EMBL" id="FPAS01000011">
    <property type="protein sequence ID" value="SFT91824.1"/>
    <property type="molecule type" value="Genomic_DNA"/>
</dbReference>
<protein>
    <submittedName>
        <fullName evidence="12">Protein TonB</fullName>
    </submittedName>
</protein>
<evidence type="ECO:0000256" key="4">
    <source>
        <dbReference type="ARBA" id="ARBA00022475"/>
    </source>
</evidence>
<dbReference type="InterPro" id="IPR037682">
    <property type="entry name" value="TonB_C"/>
</dbReference>
<accession>A0A1I7BXC1</accession>
<dbReference type="STRING" id="477690.SAMN05216474_3167"/>
<dbReference type="PROSITE" id="PS52015">
    <property type="entry name" value="TONB_CTD"/>
    <property type="match status" value="1"/>
</dbReference>
<comment type="similarity">
    <text evidence="2">Belongs to the TonB family.</text>
</comment>
<dbReference type="OrthoDB" id="1095452at2"/>
<dbReference type="GO" id="GO:0098797">
    <property type="term" value="C:plasma membrane protein complex"/>
    <property type="evidence" value="ECO:0007669"/>
    <property type="project" value="TreeGrafter"/>
</dbReference>
<dbReference type="GO" id="GO:0055085">
    <property type="term" value="P:transmembrane transport"/>
    <property type="evidence" value="ECO:0007669"/>
    <property type="project" value="InterPro"/>
</dbReference>
<reference evidence="12 13" key="1">
    <citation type="submission" date="2016-10" db="EMBL/GenBank/DDBJ databases">
        <authorList>
            <person name="de Groot N.N."/>
        </authorList>
    </citation>
    <scope>NUCLEOTIDE SEQUENCE [LARGE SCALE GENOMIC DNA]</scope>
    <source>
        <strain evidence="12 13">CGMCC 1.7005</strain>
    </source>
</reference>
<keyword evidence="4" id="KW-1003">Cell membrane</keyword>
<evidence type="ECO:0000256" key="9">
    <source>
        <dbReference type="ARBA" id="ARBA00023136"/>
    </source>
</evidence>
<evidence type="ECO:0000256" key="5">
    <source>
        <dbReference type="ARBA" id="ARBA00022519"/>
    </source>
</evidence>
<dbReference type="RefSeq" id="WP_090253439.1">
    <property type="nucleotide sequence ID" value="NZ_FPAS01000011.1"/>
</dbReference>
<dbReference type="GO" id="GO:0015031">
    <property type="term" value="P:protein transport"/>
    <property type="evidence" value="ECO:0007669"/>
    <property type="project" value="UniProtKB-KW"/>
</dbReference>
<dbReference type="AlphaFoldDB" id="A0A1I7BXC1"/>
<keyword evidence="7" id="KW-0653">Protein transport</keyword>
<feature type="chain" id="PRO_5014725171" evidence="10">
    <location>
        <begin position="19"/>
        <end position="137"/>
    </location>
</feature>
<feature type="domain" description="TonB C-terminal" evidence="11">
    <location>
        <begin position="36"/>
        <end position="133"/>
    </location>
</feature>
<keyword evidence="9" id="KW-0472">Membrane</keyword>
<name>A0A1I7BXC1_9FLAO</name>
<gene>
    <name evidence="12" type="ORF">SAMN05216474_3167</name>
</gene>
<keyword evidence="5" id="KW-0997">Cell inner membrane</keyword>
<dbReference type="SUPFAM" id="SSF74653">
    <property type="entry name" value="TolA/TonB C-terminal domain"/>
    <property type="match status" value="1"/>
</dbReference>